<feature type="domain" description="Rab-GAP TBC" evidence="4">
    <location>
        <begin position="70"/>
        <end position="263"/>
    </location>
</feature>
<dbReference type="AlphaFoldDB" id="A0AAD9J767"/>
<dbReference type="FunFam" id="1.10.472.80:FF:000029">
    <property type="entry name" value="Growth hormone-regulated TBC protein 1"/>
    <property type="match status" value="1"/>
</dbReference>
<dbReference type="Gene3D" id="1.10.10.750">
    <property type="entry name" value="Ypt/Rab-GAP domain of gyp1p, domain 1"/>
    <property type="match status" value="1"/>
</dbReference>
<proteinExistence type="predicted"/>
<comment type="function">
    <text evidence="2">May act as a GTPase-activating protein for Rab family protein(s).</text>
</comment>
<reference evidence="5" key="1">
    <citation type="journal article" date="2023" name="Mol. Biol. Evol.">
        <title>Third-Generation Sequencing Reveals the Adaptive Role of the Epigenome in Three Deep-Sea Polychaetes.</title>
        <authorList>
            <person name="Perez M."/>
            <person name="Aroh O."/>
            <person name="Sun Y."/>
            <person name="Lan Y."/>
            <person name="Juniper S.K."/>
            <person name="Young C.R."/>
            <person name="Angers B."/>
            <person name="Qian P.Y."/>
        </authorList>
    </citation>
    <scope>NUCLEOTIDE SEQUENCE</scope>
    <source>
        <strain evidence="5">P08H-3</strain>
    </source>
</reference>
<dbReference type="Pfam" id="PF00566">
    <property type="entry name" value="RabGAP-TBC"/>
    <property type="match status" value="1"/>
</dbReference>
<dbReference type="InterPro" id="IPR050302">
    <property type="entry name" value="Rab_GAP_TBC_domain"/>
</dbReference>
<evidence type="ECO:0000256" key="3">
    <source>
        <dbReference type="ARBA" id="ARBA00070878"/>
    </source>
</evidence>
<dbReference type="Gene3D" id="1.10.472.80">
    <property type="entry name" value="Ypt/Rab-GAP domain of gyp1p, domain 3"/>
    <property type="match status" value="1"/>
</dbReference>
<dbReference type="SUPFAM" id="SSF47923">
    <property type="entry name" value="Ypt/Rab-GAP domain of gyp1p"/>
    <property type="match status" value="2"/>
</dbReference>
<sequence length="343" mass="40015">MADIEDFRSSVDPYGFKRTENFDYDCYEQFMSKYLSVLARRRSKWERILGMKANGHVVRSNKIKRYVRKGIPSVFRAQVWMEVSGAEYHRRSNPGLYEAMRIACHDKDLIEVIVTDLDRTFPDNIYFQAETSSEKYAKRQSLFNVLIALGQKNQKVGYCQGLNFIAGLLLIVVKDEEKVFWLMDTLINDLLPDYYSRDMLGVQTDQEVLGELVKERMPDVTRMLDAVGVAWALVSTKWFICLYCDVLPTETVLRLWDCIFYEGSKVLFRVGITLVKHNRAKILNCRSFPEVVNIFKESTNDKFVINCHQFIQAIFSEPGSLSRSHIDELREQCQQRVVDNKHH</sequence>
<accession>A0AAD9J767</accession>
<protein>
    <recommendedName>
        <fullName evidence="3">Growth hormone-regulated TBC protein 1</fullName>
    </recommendedName>
</protein>
<gene>
    <name evidence="5" type="ORF">LSH36_555g00001</name>
</gene>
<evidence type="ECO:0000256" key="1">
    <source>
        <dbReference type="ARBA" id="ARBA00022468"/>
    </source>
</evidence>
<dbReference type="InterPro" id="IPR000195">
    <property type="entry name" value="Rab-GAP-TBC_dom"/>
</dbReference>
<comment type="caution">
    <text evidence="5">The sequence shown here is derived from an EMBL/GenBank/DDBJ whole genome shotgun (WGS) entry which is preliminary data.</text>
</comment>
<evidence type="ECO:0000259" key="4">
    <source>
        <dbReference type="PROSITE" id="PS50086"/>
    </source>
</evidence>
<dbReference type="GO" id="GO:0031267">
    <property type="term" value="F:small GTPase binding"/>
    <property type="evidence" value="ECO:0007669"/>
    <property type="project" value="TreeGrafter"/>
</dbReference>
<organism evidence="5 6">
    <name type="scientific">Paralvinella palmiformis</name>
    <dbReference type="NCBI Taxonomy" id="53620"/>
    <lineage>
        <taxon>Eukaryota</taxon>
        <taxon>Metazoa</taxon>
        <taxon>Spiralia</taxon>
        <taxon>Lophotrochozoa</taxon>
        <taxon>Annelida</taxon>
        <taxon>Polychaeta</taxon>
        <taxon>Sedentaria</taxon>
        <taxon>Canalipalpata</taxon>
        <taxon>Terebellida</taxon>
        <taxon>Terebelliformia</taxon>
        <taxon>Alvinellidae</taxon>
        <taxon>Paralvinella</taxon>
    </lineage>
</organism>
<evidence type="ECO:0000313" key="5">
    <source>
        <dbReference type="EMBL" id="KAK2147388.1"/>
    </source>
</evidence>
<dbReference type="PANTHER" id="PTHR47219">
    <property type="entry name" value="RAB GTPASE-ACTIVATING PROTEIN 1-LIKE"/>
    <property type="match status" value="1"/>
</dbReference>
<dbReference type="PROSITE" id="PS50086">
    <property type="entry name" value="TBC_RABGAP"/>
    <property type="match status" value="1"/>
</dbReference>
<dbReference type="Proteomes" id="UP001208570">
    <property type="component" value="Unassembled WGS sequence"/>
</dbReference>
<dbReference type="EMBL" id="JAODUP010000555">
    <property type="protein sequence ID" value="KAK2147388.1"/>
    <property type="molecule type" value="Genomic_DNA"/>
</dbReference>
<dbReference type="SMART" id="SM00164">
    <property type="entry name" value="TBC"/>
    <property type="match status" value="1"/>
</dbReference>
<evidence type="ECO:0000256" key="2">
    <source>
        <dbReference type="ARBA" id="ARBA00043879"/>
    </source>
</evidence>
<evidence type="ECO:0000313" key="6">
    <source>
        <dbReference type="Proteomes" id="UP001208570"/>
    </source>
</evidence>
<dbReference type="GO" id="GO:0005096">
    <property type="term" value="F:GTPase activator activity"/>
    <property type="evidence" value="ECO:0007669"/>
    <property type="project" value="UniProtKB-KW"/>
</dbReference>
<name>A0AAD9J767_9ANNE</name>
<dbReference type="Gene3D" id="1.10.8.270">
    <property type="entry name" value="putative rabgap domain of human tbc1 domain family member 14 like domains"/>
    <property type="match status" value="1"/>
</dbReference>
<keyword evidence="6" id="KW-1185">Reference proteome</keyword>
<dbReference type="InterPro" id="IPR035969">
    <property type="entry name" value="Rab-GAP_TBC_sf"/>
</dbReference>
<dbReference type="PANTHER" id="PTHR47219:SF10">
    <property type="entry name" value="GROWTH HORMONE-REGULATED TBC PROTEIN 1"/>
    <property type="match status" value="1"/>
</dbReference>
<keyword evidence="1" id="KW-0343">GTPase activation</keyword>
<dbReference type="FunFam" id="1.10.8.270:FF:000016">
    <property type="entry name" value="TBC1 domain family member 2A"/>
    <property type="match status" value="1"/>
</dbReference>